<dbReference type="CDD" id="cd13585">
    <property type="entry name" value="PBP2_TMBP_like"/>
    <property type="match status" value="1"/>
</dbReference>
<evidence type="ECO:0000256" key="3">
    <source>
        <dbReference type="ARBA" id="ARBA00022729"/>
    </source>
</evidence>
<organism evidence="5 6">
    <name type="scientific">Cohnella zeiphila</name>
    <dbReference type="NCBI Taxonomy" id="2761120"/>
    <lineage>
        <taxon>Bacteria</taxon>
        <taxon>Bacillati</taxon>
        <taxon>Bacillota</taxon>
        <taxon>Bacilli</taxon>
        <taxon>Bacillales</taxon>
        <taxon>Paenibacillaceae</taxon>
        <taxon>Cohnella</taxon>
    </lineage>
</organism>
<evidence type="ECO:0000256" key="1">
    <source>
        <dbReference type="ARBA" id="ARBA00008520"/>
    </source>
</evidence>
<keyword evidence="6" id="KW-1185">Reference proteome</keyword>
<comment type="similarity">
    <text evidence="1">Belongs to the bacterial solute-binding protein 1 family.</text>
</comment>
<dbReference type="AlphaFoldDB" id="A0A7X0SGC9"/>
<dbReference type="InterPro" id="IPR006059">
    <property type="entry name" value="SBP"/>
</dbReference>
<dbReference type="EMBL" id="JACJVO010000001">
    <property type="protein sequence ID" value="MBB6729469.1"/>
    <property type="molecule type" value="Genomic_DNA"/>
</dbReference>
<sequence length="451" mass="49437">MAVERTKRVWSGAIAGVLLVTALAGCGSGGDKEGSAGGSSGGSGSGGADKQVKLRMIESLTSPARTTYLKDMISRFESQNPNIKVELISPPFDQADNKIKTMLAAKQDLDVLEVRDLTVSEFVNNQYIEPLNDYVKDWSDYGTITDVAKSVGSLNDKLYFIPNGMYQRQLFYRADWFKEAGLEPPTNYEELVADAIKLTDPNKNRYGFSFRGGSGANGVPDTMVLNYNFDNIDPDDSMFLKDGKTMFSTPEAKQALELYVKLFKEGSPKDSINWGFSEQVQAFTSGVTAMILQDPDTIPSLKEKMDISTVGTAPMPKGPGGKAFISAGGAGWGMTNYSKNKDAAFKLIEFLSSPEENTGFAKATGLIPIHKSASEDPFFQDAMYKSLLEMGNKPDEFVNIKANTKYPGTSQWGQVAMETGQQMLLGNASIDDTLKKWDEYWAKERANYQAK</sequence>
<dbReference type="SUPFAM" id="SSF53850">
    <property type="entry name" value="Periplasmic binding protein-like II"/>
    <property type="match status" value="1"/>
</dbReference>
<dbReference type="Pfam" id="PF01547">
    <property type="entry name" value="SBP_bac_1"/>
    <property type="match status" value="1"/>
</dbReference>
<dbReference type="RefSeq" id="WP_185127134.1">
    <property type="nucleotide sequence ID" value="NZ_JACJVO010000001.1"/>
</dbReference>
<accession>A0A7X0SGC9</accession>
<dbReference type="PROSITE" id="PS51257">
    <property type="entry name" value="PROKAR_LIPOPROTEIN"/>
    <property type="match status" value="1"/>
</dbReference>
<feature type="region of interest" description="Disordered" evidence="4">
    <location>
        <begin position="30"/>
        <end position="49"/>
    </location>
</feature>
<keyword evidence="2" id="KW-0813">Transport</keyword>
<reference evidence="5 6" key="1">
    <citation type="submission" date="2020-08" db="EMBL/GenBank/DDBJ databases">
        <title>Cohnella phylogeny.</title>
        <authorList>
            <person name="Dunlap C."/>
        </authorList>
    </citation>
    <scope>NUCLEOTIDE SEQUENCE [LARGE SCALE GENOMIC DNA]</scope>
    <source>
        <strain evidence="5 6">CBP 2801</strain>
    </source>
</reference>
<gene>
    <name evidence="5" type="ORF">H7C18_00980</name>
</gene>
<dbReference type="PANTHER" id="PTHR43649:SF34">
    <property type="entry name" value="ABC TRANSPORTER PERIPLASMIC-BINDING PROTEIN YCJN-RELATED"/>
    <property type="match status" value="1"/>
</dbReference>
<evidence type="ECO:0000313" key="5">
    <source>
        <dbReference type="EMBL" id="MBB6729469.1"/>
    </source>
</evidence>
<evidence type="ECO:0000256" key="2">
    <source>
        <dbReference type="ARBA" id="ARBA00022448"/>
    </source>
</evidence>
<dbReference type="Proteomes" id="UP000564644">
    <property type="component" value="Unassembled WGS sequence"/>
</dbReference>
<dbReference type="PANTHER" id="PTHR43649">
    <property type="entry name" value="ARABINOSE-BINDING PROTEIN-RELATED"/>
    <property type="match status" value="1"/>
</dbReference>
<proteinExistence type="inferred from homology"/>
<evidence type="ECO:0000256" key="4">
    <source>
        <dbReference type="SAM" id="MobiDB-lite"/>
    </source>
</evidence>
<comment type="caution">
    <text evidence="5">The sequence shown here is derived from an EMBL/GenBank/DDBJ whole genome shotgun (WGS) entry which is preliminary data.</text>
</comment>
<feature type="compositionally biased region" description="Gly residues" evidence="4">
    <location>
        <begin position="35"/>
        <end position="47"/>
    </location>
</feature>
<evidence type="ECO:0000313" key="6">
    <source>
        <dbReference type="Proteomes" id="UP000564644"/>
    </source>
</evidence>
<protein>
    <submittedName>
        <fullName evidence="5">Sugar ABC transporter substrate-binding protein</fullName>
    </submittedName>
</protein>
<name>A0A7X0SGC9_9BACL</name>
<dbReference type="Gene3D" id="3.40.190.10">
    <property type="entry name" value="Periplasmic binding protein-like II"/>
    <property type="match status" value="1"/>
</dbReference>
<keyword evidence="3" id="KW-0732">Signal</keyword>
<dbReference type="InterPro" id="IPR050490">
    <property type="entry name" value="Bact_solute-bd_prot1"/>
</dbReference>